<organism evidence="2 3">
    <name type="scientific">Nocardia higoensis</name>
    <dbReference type="NCBI Taxonomy" id="228599"/>
    <lineage>
        <taxon>Bacteria</taxon>
        <taxon>Bacillati</taxon>
        <taxon>Actinomycetota</taxon>
        <taxon>Actinomycetes</taxon>
        <taxon>Mycobacteriales</taxon>
        <taxon>Nocardiaceae</taxon>
        <taxon>Nocardia</taxon>
    </lineage>
</organism>
<dbReference type="Proteomes" id="UP000707731">
    <property type="component" value="Unassembled WGS sequence"/>
</dbReference>
<name>A0ABS0D6R1_9NOCA</name>
<gene>
    <name evidence="2" type="ORF">IU449_06400</name>
</gene>
<evidence type="ECO:0000313" key="2">
    <source>
        <dbReference type="EMBL" id="MBF6354173.1"/>
    </source>
</evidence>
<reference evidence="2 3" key="1">
    <citation type="submission" date="2020-10" db="EMBL/GenBank/DDBJ databases">
        <title>Identification of Nocardia species via Next-generation sequencing and recognition of intraspecies genetic diversity.</title>
        <authorList>
            <person name="Li P."/>
            <person name="Li P."/>
            <person name="Lu B."/>
        </authorList>
    </citation>
    <scope>NUCLEOTIDE SEQUENCE [LARGE SCALE GENOMIC DNA]</scope>
    <source>
        <strain evidence="2 3">BJ06-0143</strain>
    </source>
</reference>
<sequence>MALLMAVLLVAPILDCALHPAEDHAHSAGVVAAPVASISHAVHLHGSGDRPGAHCDQHMIRCVEKSALPSRSTGMLPLLWMALIGMATVAVFALFFADARGIRGPPAAGLPVVSGQAVLVNLCISRR</sequence>
<dbReference type="RefSeq" id="WP_195000972.1">
    <property type="nucleotide sequence ID" value="NZ_JADLQN010000001.1"/>
</dbReference>
<dbReference type="EMBL" id="JADLQN010000001">
    <property type="protein sequence ID" value="MBF6354173.1"/>
    <property type="molecule type" value="Genomic_DNA"/>
</dbReference>
<feature type="transmembrane region" description="Helical" evidence="1">
    <location>
        <begin position="78"/>
        <end position="97"/>
    </location>
</feature>
<dbReference type="Pfam" id="PF26327">
    <property type="entry name" value="LpqS"/>
    <property type="match status" value="1"/>
</dbReference>
<keyword evidence="1" id="KW-1133">Transmembrane helix</keyword>
<dbReference type="InterPro" id="IPR058714">
    <property type="entry name" value="LpqS"/>
</dbReference>
<comment type="caution">
    <text evidence="2">The sequence shown here is derived from an EMBL/GenBank/DDBJ whole genome shotgun (WGS) entry which is preliminary data.</text>
</comment>
<evidence type="ECO:0000256" key="1">
    <source>
        <dbReference type="SAM" id="Phobius"/>
    </source>
</evidence>
<accession>A0ABS0D6R1</accession>
<keyword evidence="1" id="KW-0472">Membrane</keyword>
<evidence type="ECO:0000313" key="3">
    <source>
        <dbReference type="Proteomes" id="UP000707731"/>
    </source>
</evidence>
<proteinExistence type="predicted"/>
<protein>
    <submittedName>
        <fullName evidence="2">Uncharacterized protein</fullName>
    </submittedName>
</protein>
<keyword evidence="3" id="KW-1185">Reference proteome</keyword>
<keyword evidence="1" id="KW-0812">Transmembrane</keyword>